<dbReference type="Proteomes" id="UP000371977">
    <property type="component" value="Unassembled WGS sequence"/>
</dbReference>
<organism evidence="1 2">
    <name type="scientific">Weissella muntiaci</name>
    <dbReference type="NCBI Taxonomy" id="2508881"/>
    <lineage>
        <taxon>Bacteria</taxon>
        <taxon>Bacillati</taxon>
        <taxon>Bacillota</taxon>
        <taxon>Bacilli</taxon>
        <taxon>Lactobacillales</taxon>
        <taxon>Lactobacillaceae</taxon>
        <taxon>Weissella</taxon>
    </lineage>
</organism>
<dbReference type="AlphaFoldDB" id="A0A6C2CBR2"/>
<protein>
    <submittedName>
        <fullName evidence="1">Uncharacterized protein</fullName>
    </submittedName>
</protein>
<dbReference type="EMBL" id="SDGZ01000008">
    <property type="protein sequence ID" value="TYC50495.1"/>
    <property type="molecule type" value="Genomic_DNA"/>
</dbReference>
<proteinExistence type="predicted"/>
<dbReference type="RefSeq" id="WP_148621967.1">
    <property type="nucleotide sequence ID" value="NZ_SDGZ01000008.1"/>
</dbReference>
<gene>
    <name evidence="1" type="ORF">ESZ50_02180</name>
</gene>
<evidence type="ECO:0000313" key="1">
    <source>
        <dbReference type="EMBL" id="TYC50495.1"/>
    </source>
</evidence>
<evidence type="ECO:0000313" key="2">
    <source>
        <dbReference type="Proteomes" id="UP000371977"/>
    </source>
</evidence>
<reference evidence="1 2" key="1">
    <citation type="submission" date="2019-01" db="EMBL/GenBank/DDBJ databases">
        <title>Weissella sp. nov., a novel lactic acid bacterium isolated from animal feces.</title>
        <authorList>
            <person name="Wang L.-T."/>
        </authorList>
    </citation>
    <scope>NUCLEOTIDE SEQUENCE [LARGE SCALE GENOMIC DNA]</scope>
    <source>
        <strain evidence="1 2">8H-2</strain>
    </source>
</reference>
<name>A0A6C2CBR2_9LACO</name>
<comment type="caution">
    <text evidence="1">The sequence shown here is derived from an EMBL/GenBank/DDBJ whole genome shotgun (WGS) entry which is preliminary data.</text>
</comment>
<accession>A0A6C2CBR2</accession>
<sequence>MNEVVLFKNGSDENEAKKIIEAFKDAGLEIAEIDIQGDEDAQATLKNVCDFKTPVILSNLIETFQGYDANKVSTLIARVKQVRERNYV</sequence>
<keyword evidence="2" id="KW-1185">Reference proteome</keyword>